<dbReference type="InterPro" id="IPR019139">
    <property type="entry name" value="LRRFIP1/2"/>
</dbReference>
<evidence type="ECO:0000313" key="5">
    <source>
        <dbReference type="EMBL" id="KAI5620680.1"/>
    </source>
</evidence>
<feature type="region of interest" description="Disordered" evidence="3">
    <location>
        <begin position="466"/>
        <end position="505"/>
    </location>
</feature>
<dbReference type="EMBL" id="MU551644">
    <property type="protein sequence ID" value="KAI5620680.1"/>
    <property type="molecule type" value="Genomic_DNA"/>
</dbReference>
<keyword evidence="4" id="KW-1133">Transmembrane helix</keyword>
<organism evidence="5 6">
    <name type="scientific">Silurus asotus</name>
    <name type="common">Amur catfish</name>
    <name type="synonym">Parasilurus asotus</name>
    <dbReference type="NCBI Taxonomy" id="30991"/>
    <lineage>
        <taxon>Eukaryota</taxon>
        <taxon>Metazoa</taxon>
        <taxon>Chordata</taxon>
        <taxon>Craniata</taxon>
        <taxon>Vertebrata</taxon>
        <taxon>Euteleostomi</taxon>
        <taxon>Actinopterygii</taxon>
        <taxon>Neopterygii</taxon>
        <taxon>Teleostei</taxon>
        <taxon>Ostariophysi</taxon>
        <taxon>Siluriformes</taxon>
        <taxon>Siluridae</taxon>
        <taxon>Silurus</taxon>
    </lineage>
</organism>
<dbReference type="Proteomes" id="UP001205998">
    <property type="component" value="Unassembled WGS sequence"/>
</dbReference>
<keyword evidence="4" id="KW-0812">Transmembrane</keyword>
<feature type="compositionally biased region" description="Polar residues" evidence="3">
    <location>
        <begin position="144"/>
        <end position="155"/>
    </location>
</feature>
<feature type="transmembrane region" description="Helical" evidence="4">
    <location>
        <begin position="6"/>
        <end position="26"/>
    </location>
</feature>
<evidence type="ECO:0000313" key="6">
    <source>
        <dbReference type="Proteomes" id="UP001205998"/>
    </source>
</evidence>
<evidence type="ECO:0000256" key="3">
    <source>
        <dbReference type="SAM" id="MobiDB-lite"/>
    </source>
</evidence>
<keyword evidence="2" id="KW-0175">Coiled coil</keyword>
<evidence type="ECO:0000256" key="4">
    <source>
        <dbReference type="SAM" id="Phobius"/>
    </source>
</evidence>
<reference evidence="5" key="1">
    <citation type="submission" date="2018-07" db="EMBL/GenBank/DDBJ databases">
        <title>Comparative genomics of catfishes provides insights into carnivory and benthic adaptation.</title>
        <authorList>
            <person name="Zhang Y."/>
            <person name="Wang D."/>
            <person name="Peng Z."/>
            <person name="Zheng S."/>
            <person name="Shao F."/>
            <person name="Tao W."/>
        </authorList>
    </citation>
    <scope>NUCLEOTIDE SEQUENCE</scope>
    <source>
        <strain evidence="5">Chongqing</strain>
    </source>
</reference>
<evidence type="ECO:0000256" key="2">
    <source>
        <dbReference type="ARBA" id="ARBA00023054"/>
    </source>
</evidence>
<sequence length="515" mass="59558">MKGFSLRHLLCAGVAAVTAAIIYRYIKRRRAAEKKAKPTEPKHKVSETQTACTVPEKIIPDVENNQEISRLKGTESSDLEDIEITDRPQLENTECTSQENSESSDLEDIEITDRPHLENTECTSQENSESSDLEDIEITDRPQLENTECTSPENSESSDLDDIEIIESPHLENSESSDLDDIEIVEIPHPENSESSDLQFILSLDDIESYNLNKVKSPSYKDRDSFMLEVRVRELEDKLCKAYQVLEKTIKEKEDECNSHRLLKAQCSKMEEQHQELLKVAQAEAEKKFEQIMESNVQLENENSDLKTSIDTLKGRVWQLEELLCDAEKMYNSIKQDHEQMKKAYSNLKSQHEEVLIQHEEALKVTLYETVEKYQMKKELNAELTNKNSDLQDEVNTLQSSVRWLNEELCKAQENLEMLNKKREEEQEDYRMLQSQNDEFKKLLNHNEELLQDTLAEAENKLKQKVESDTQLEQQENVCRDNAEAPESSVQTSEDRTSAGSQKSSGIDWWFGFQF</sequence>
<proteinExistence type="inferred from homology"/>
<feature type="region of interest" description="Disordered" evidence="3">
    <location>
        <begin position="58"/>
        <end position="162"/>
    </location>
</feature>
<gene>
    <name evidence="5" type="ORF">C0J50_19734</name>
</gene>
<feature type="compositionally biased region" description="Polar residues" evidence="3">
    <location>
        <begin position="488"/>
        <end position="505"/>
    </location>
</feature>
<dbReference type="Gene3D" id="1.20.5.4090">
    <property type="match status" value="2"/>
</dbReference>
<dbReference type="AlphaFoldDB" id="A0AAD5FKN8"/>
<keyword evidence="6" id="KW-1185">Reference proteome</keyword>
<feature type="compositionally biased region" description="Polar residues" evidence="3">
    <location>
        <begin position="90"/>
        <end position="101"/>
    </location>
</feature>
<protein>
    <submittedName>
        <fullName evidence="5">Uncharacterized protein</fullName>
    </submittedName>
</protein>
<name>A0AAD5FKN8_SILAS</name>
<comment type="caution">
    <text evidence="5">The sequence shown here is derived from an EMBL/GenBank/DDBJ whole genome shotgun (WGS) entry which is preliminary data.</text>
</comment>
<dbReference type="GO" id="GO:0006355">
    <property type="term" value="P:regulation of DNA-templated transcription"/>
    <property type="evidence" value="ECO:0007669"/>
    <property type="project" value="InterPro"/>
</dbReference>
<comment type="similarity">
    <text evidence="1">Belongs to the LRRFIP family.</text>
</comment>
<evidence type="ECO:0000256" key="1">
    <source>
        <dbReference type="ARBA" id="ARBA00008275"/>
    </source>
</evidence>
<dbReference type="Pfam" id="PF09738">
    <property type="entry name" value="LRRFIP"/>
    <property type="match status" value="1"/>
</dbReference>
<keyword evidence="4" id="KW-0472">Membrane</keyword>
<accession>A0AAD5FKN8</accession>